<dbReference type="SUPFAM" id="SSF53067">
    <property type="entry name" value="Actin-like ATPase domain"/>
    <property type="match status" value="1"/>
</dbReference>
<dbReference type="HAMAP" id="MF_01270">
    <property type="entry name" value="AnhMurNAc_kinase"/>
    <property type="match status" value="1"/>
</dbReference>
<dbReference type="RefSeq" id="WP_003324178.1">
    <property type="nucleotide sequence ID" value="NZ_ALPT02000002.1"/>
</dbReference>
<comment type="catalytic activity">
    <reaction evidence="1">
        <text>1,6-anhydro-N-acetyl-beta-muramate + ATP + H2O = N-acetyl-D-muramate 6-phosphate + ADP + H(+)</text>
        <dbReference type="Rhea" id="RHEA:24952"/>
        <dbReference type="ChEBI" id="CHEBI:15377"/>
        <dbReference type="ChEBI" id="CHEBI:15378"/>
        <dbReference type="ChEBI" id="CHEBI:30616"/>
        <dbReference type="ChEBI" id="CHEBI:58690"/>
        <dbReference type="ChEBI" id="CHEBI:58722"/>
        <dbReference type="ChEBI" id="CHEBI:456216"/>
        <dbReference type="EC" id="2.7.1.170"/>
    </reaction>
</comment>
<keyword evidence="1 2" id="KW-0418">Kinase</keyword>
<dbReference type="GO" id="GO:0009254">
    <property type="term" value="P:peptidoglycan turnover"/>
    <property type="evidence" value="ECO:0007669"/>
    <property type="project" value="UniProtKB-UniRule"/>
</dbReference>
<dbReference type="EC" id="2.7.1.170" evidence="1"/>
<reference evidence="2 3" key="1">
    <citation type="submission" date="2014-01" db="EMBL/GenBank/DDBJ databases">
        <title>Draft genome sequencing of Bacillus alcalophilus CGMCC 1.3604.</title>
        <authorList>
            <person name="Yang J."/>
            <person name="Diao L."/>
            <person name="Yang S."/>
        </authorList>
    </citation>
    <scope>NUCLEOTIDE SEQUENCE [LARGE SCALE GENOMIC DNA]</scope>
    <source>
        <strain evidence="2 3">CGMCC 1.3604</strain>
    </source>
</reference>
<dbReference type="GO" id="GO:0006040">
    <property type="term" value="P:amino sugar metabolic process"/>
    <property type="evidence" value="ECO:0007669"/>
    <property type="project" value="InterPro"/>
</dbReference>
<keyword evidence="1" id="KW-0808">Transferase</keyword>
<keyword evidence="1" id="KW-0547">Nucleotide-binding</keyword>
<dbReference type="Gene3D" id="3.30.420.40">
    <property type="match status" value="2"/>
</dbReference>
<dbReference type="GO" id="GO:0016773">
    <property type="term" value="F:phosphotransferase activity, alcohol group as acceptor"/>
    <property type="evidence" value="ECO:0007669"/>
    <property type="project" value="UniProtKB-UniRule"/>
</dbReference>
<dbReference type="NCBIfam" id="NF007148">
    <property type="entry name" value="PRK09585.3-2"/>
    <property type="match status" value="1"/>
</dbReference>
<dbReference type="InterPro" id="IPR043129">
    <property type="entry name" value="ATPase_NBD"/>
</dbReference>
<keyword evidence="1" id="KW-0067">ATP-binding</keyword>
<dbReference type="GO" id="GO:0005524">
    <property type="term" value="F:ATP binding"/>
    <property type="evidence" value="ECO:0007669"/>
    <property type="project" value="UniProtKB-UniRule"/>
</dbReference>
<accession>A0A4S4JTB5</accession>
<dbReference type="UniPathway" id="UPA00544"/>
<dbReference type="Pfam" id="PF03702">
    <property type="entry name" value="AnmK"/>
    <property type="match status" value="1"/>
</dbReference>
<feature type="binding site" evidence="1">
    <location>
        <begin position="21"/>
        <end position="28"/>
    </location>
    <ligand>
        <name>ATP</name>
        <dbReference type="ChEBI" id="CHEBI:30616"/>
    </ligand>
</feature>
<comment type="caution">
    <text evidence="2">The sequence shown here is derived from an EMBL/GenBank/DDBJ whole genome shotgun (WGS) entry which is preliminary data.</text>
</comment>
<dbReference type="Proteomes" id="UP000297014">
    <property type="component" value="Unassembled WGS sequence"/>
</dbReference>
<protein>
    <recommendedName>
        <fullName evidence="1">Anhydro-N-acetylmuramic acid kinase</fullName>
        <ecNumber evidence="1">2.7.1.170</ecNumber>
    </recommendedName>
    <alternativeName>
        <fullName evidence="1">AnhMurNAc kinase</fullName>
    </alternativeName>
</protein>
<comment type="pathway">
    <text evidence="1">Cell wall biogenesis; peptidoglycan recycling.</text>
</comment>
<dbReference type="EMBL" id="JALP01000396">
    <property type="protein sequence ID" value="THG88358.1"/>
    <property type="molecule type" value="Genomic_DNA"/>
</dbReference>
<dbReference type="GO" id="GO:0097175">
    <property type="term" value="P:1,6-anhydro-N-acetyl-beta-muramic acid catabolic process"/>
    <property type="evidence" value="ECO:0007669"/>
    <property type="project" value="UniProtKB-UniRule"/>
</dbReference>
<sequence>MKPIALPLTKEKVLAVGLMSGTSVDGIDAALVEIKGSGYSTEVQLVGFQTLQYEEELKERILRICHPETSSVDEVCRLNVLLAEKMAESVAYVLEGTPYHLKDLDFVSSHGQTIHHLPNEGATLQIGELAVIAERTKALTVGDFRPSDMAVGGQGAPLVPFVDDILFRSETNGRALLNIGGMANLTVLPAYSPGEQPSHEVLAFDTGPGNVLIDEMVRIGTNGAKDFDESGELAQKGQVDEAWLQKLISEDAFLKLPYPKSTGREFYHRNLAEKIWLEGRARRLEFEDIVATVTSFTVYSITSTIQEQLDQQYDIKEVFVGGGGVHNRFIMDHLQKGLKRPVKSMEVLEFSSDAKEAIAFAILGNEFLRQQTNNTPSATGATKAVSMGKLALPF</sequence>
<gene>
    <name evidence="1" type="primary">anmK</name>
    <name evidence="2" type="ORF">AJ85_06840</name>
</gene>
<dbReference type="UniPathway" id="UPA00343"/>
<organism evidence="2 3">
    <name type="scientific">Alkalihalobacillus alcalophilus ATCC 27647 = CGMCC 1.3604</name>
    <dbReference type="NCBI Taxonomy" id="1218173"/>
    <lineage>
        <taxon>Bacteria</taxon>
        <taxon>Bacillati</taxon>
        <taxon>Bacillota</taxon>
        <taxon>Bacilli</taxon>
        <taxon>Bacillales</taxon>
        <taxon>Bacillaceae</taxon>
        <taxon>Alkalihalobacillus</taxon>
    </lineage>
</organism>
<dbReference type="InterPro" id="IPR005338">
    <property type="entry name" value="Anhydro_N_Ac-Mur_kinase"/>
</dbReference>
<dbReference type="AlphaFoldDB" id="A0A4S4JTB5"/>
<dbReference type="PANTHER" id="PTHR30605">
    <property type="entry name" value="ANHYDRO-N-ACETYLMURAMIC ACID KINASE"/>
    <property type="match status" value="1"/>
</dbReference>
<dbReference type="GO" id="GO:0016301">
    <property type="term" value="F:kinase activity"/>
    <property type="evidence" value="ECO:0007669"/>
    <property type="project" value="UniProtKB-KW"/>
</dbReference>
<proteinExistence type="inferred from homology"/>
<comment type="function">
    <text evidence="1">Catalyzes the specific phosphorylation of 1,6-anhydro-N-acetylmuramic acid (anhMurNAc) with the simultaneous cleavage of the 1,6-anhydro ring, generating MurNAc-6-P. Is required for the utilization of anhMurNAc either imported from the medium or derived from its own cell wall murein, and thus plays a role in cell wall recycling.</text>
</comment>
<keyword evidence="1" id="KW-0119">Carbohydrate metabolism</keyword>
<comment type="pathway">
    <text evidence="1">Amino-sugar metabolism; 1,6-anhydro-N-acetylmuramate degradation.</text>
</comment>
<dbReference type="CDD" id="cd24050">
    <property type="entry name" value="ASKHA_NBD_ANMK"/>
    <property type="match status" value="1"/>
</dbReference>
<evidence type="ECO:0000313" key="2">
    <source>
        <dbReference type="EMBL" id="THG88358.1"/>
    </source>
</evidence>
<name>A0A4S4JTB5_ALKAL</name>
<evidence type="ECO:0000313" key="3">
    <source>
        <dbReference type="Proteomes" id="UP000297014"/>
    </source>
</evidence>
<dbReference type="PANTHER" id="PTHR30605:SF0">
    <property type="entry name" value="ANHYDRO-N-ACETYLMURAMIC ACID KINASE"/>
    <property type="match status" value="1"/>
</dbReference>
<comment type="similarity">
    <text evidence="1">Belongs to the anhydro-N-acetylmuramic acid kinase family.</text>
</comment>
<evidence type="ECO:0000256" key="1">
    <source>
        <dbReference type="HAMAP-Rule" id="MF_01270"/>
    </source>
</evidence>